<dbReference type="PANTHER" id="PTHR30304:SF0">
    <property type="entry name" value="D-TAGATOSE-1,6-BISPHOSPHATE ALDOLASE SUBUNIT GATY-RELATED"/>
    <property type="match status" value="1"/>
</dbReference>
<dbReference type="AlphaFoldDB" id="A0A0N0GXF7"/>
<name>A0A0N0GXF7_9ACTN</name>
<feature type="binding site" evidence="2">
    <location>
        <position position="84"/>
    </location>
    <ligand>
        <name>Zn(2+)</name>
        <dbReference type="ChEBI" id="CHEBI:29105"/>
        <label>1</label>
        <note>catalytic</note>
    </ligand>
</feature>
<dbReference type="InterPro" id="IPR000771">
    <property type="entry name" value="FBA_II"/>
</dbReference>
<accession>A0A0N0GXF7</accession>
<dbReference type="GO" id="GO:0005975">
    <property type="term" value="P:carbohydrate metabolic process"/>
    <property type="evidence" value="ECO:0007669"/>
    <property type="project" value="InterPro"/>
</dbReference>
<keyword evidence="4" id="KW-1185">Reference proteome</keyword>
<evidence type="ECO:0000256" key="2">
    <source>
        <dbReference type="PIRSR" id="PIRSR001359-3"/>
    </source>
</evidence>
<dbReference type="InterPro" id="IPR013785">
    <property type="entry name" value="Aldolase_TIM"/>
</dbReference>
<dbReference type="SUPFAM" id="SSF51569">
    <property type="entry name" value="Aldolase"/>
    <property type="match status" value="1"/>
</dbReference>
<proteinExistence type="predicted"/>
<feature type="binding site" evidence="2">
    <location>
        <position position="205"/>
    </location>
    <ligand>
        <name>Zn(2+)</name>
        <dbReference type="ChEBI" id="CHEBI:29105"/>
        <label>1</label>
        <note>catalytic</note>
    </ligand>
</feature>
<feature type="binding site" evidence="2">
    <location>
        <position position="105"/>
    </location>
    <ligand>
        <name>Zn(2+)</name>
        <dbReference type="ChEBI" id="CHEBI:29105"/>
        <label>2</label>
    </ligand>
</feature>
<dbReference type="EMBL" id="LGKG01000152">
    <property type="protein sequence ID" value="KPC61011.1"/>
    <property type="molecule type" value="Genomic_DNA"/>
</dbReference>
<protein>
    <submittedName>
        <fullName evidence="3">Fructose-bisphosphate aldolase</fullName>
    </submittedName>
</protein>
<evidence type="ECO:0000313" key="4">
    <source>
        <dbReference type="Proteomes" id="UP000037982"/>
    </source>
</evidence>
<dbReference type="CDD" id="cd00947">
    <property type="entry name" value="TBP_aldolase_IIB"/>
    <property type="match status" value="1"/>
</dbReference>
<keyword evidence="2" id="KW-0479">Metal-binding</keyword>
<gene>
    <name evidence="3" type="ORF">ADL29_26185</name>
</gene>
<dbReference type="GO" id="GO:0016832">
    <property type="term" value="F:aldehyde-lyase activity"/>
    <property type="evidence" value="ECO:0007669"/>
    <property type="project" value="InterPro"/>
</dbReference>
<dbReference type="PATRIC" id="fig|66876.3.peg.5741"/>
<reference evidence="4" key="1">
    <citation type="submission" date="2015-07" db="EMBL/GenBank/DDBJ databases">
        <authorList>
            <person name="Ju K.-S."/>
            <person name="Doroghazi J.R."/>
            <person name="Metcalf W.W."/>
        </authorList>
    </citation>
    <scope>NUCLEOTIDE SEQUENCE [LARGE SCALE GENOMIC DNA]</scope>
    <source>
        <strain evidence="4">NRRL ISP-5002</strain>
    </source>
</reference>
<dbReference type="InterPro" id="IPR050246">
    <property type="entry name" value="Class_II_FBP_aldolase"/>
</dbReference>
<feature type="binding site" evidence="2">
    <location>
        <position position="135"/>
    </location>
    <ligand>
        <name>Zn(2+)</name>
        <dbReference type="ChEBI" id="CHEBI:29105"/>
        <label>2</label>
    </ligand>
</feature>
<dbReference type="Gene3D" id="3.20.20.70">
    <property type="entry name" value="Aldolase class I"/>
    <property type="match status" value="1"/>
</dbReference>
<evidence type="ECO:0000256" key="1">
    <source>
        <dbReference type="PIRSR" id="PIRSR001359-1"/>
    </source>
</evidence>
<organism evidence="3 4">
    <name type="scientific">Streptomyces chattanoogensis</name>
    <dbReference type="NCBI Taxonomy" id="66876"/>
    <lineage>
        <taxon>Bacteria</taxon>
        <taxon>Bacillati</taxon>
        <taxon>Actinomycetota</taxon>
        <taxon>Actinomycetes</taxon>
        <taxon>Kitasatosporales</taxon>
        <taxon>Streptomycetaceae</taxon>
        <taxon>Streptomyces</taxon>
    </lineage>
</organism>
<dbReference type="PANTHER" id="PTHR30304">
    <property type="entry name" value="D-TAGATOSE-1,6-BISPHOSPHATE ALDOLASE"/>
    <property type="match status" value="1"/>
</dbReference>
<keyword evidence="2" id="KW-0862">Zinc</keyword>
<sequence>MPLVPTSSIVDTAREARVGAAAFNVIHLETAEALVTAAERADAPLILQISENCIRYHGSLLPITRATLALAECSAAPIAVHLDHITDAELVHEGIAAGVGSVMVDASALPYEDNVTATAELTAWCHDREVYVEAELGEVGGKDGVHAPGVRTNPSEALAFVRATGVDALAVAVGSSHAMHERTAVLDKDLIAELRTALPVPLVLHGSSGVPDDELRRAIAAGMTKINISTHLVSVFTRSIRQTLGANPALIDSRKYVKPAREAVAQEAARLLDVLTAPAAVPEERAVGAAAPAPAPG</sequence>
<dbReference type="Pfam" id="PF01116">
    <property type="entry name" value="F_bP_aldolase"/>
    <property type="match status" value="1"/>
</dbReference>
<dbReference type="RefSeq" id="WP_053926042.1">
    <property type="nucleotide sequence ID" value="NZ_LGKG01000152.1"/>
</dbReference>
<feature type="active site" description="Proton donor" evidence="1">
    <location>
        <position position="83"/>
    </location>
</feature>
<evidence type="ECO:0000313" key="3">
    <source>
        <dbReference type="EMBL" id="KPC61011.1"/>
    </source>
</evidence>
<comment type="cofactor">
    <cofactor evidence="2">
        <name>Zn(2+)</name>
        <dbReference type="ChEBI" id="CHEBI:29105"/>
    </cofactor>
    <text evidence="2">Binds 2 Zn(2+) ions per subunit. One is catalytic and the other provides a structural contribution.</text>
</comment>
<dbReference type="Proteomes" id="UP000037982">
    <property type="component" value="Unassembled WGS sequence"/>
</dbReference>
<dbReference type="NCBIfam" id="TIGR00167">
    <property type="entry name" value="cbbA"/>
    <property type="match status" value="1"/>
</dbReference>
<dbReference type="GO" id="GO:0008270">
    <property type="term" value="F:zinc ion binding"/>
    <property type="evidence" value="ECO:0007669"/>
    <property type="project" value="InterPro"/>
</dbReference>
<dbReference type="PIRSF" id="PIRSF001359">
    <property type="entry name" value="F_bP_aldolase_II"/>
    <property type="match status" value="1"/>
</dbReference>
<comment type="caution">
    <text evidence="3">The sequence shown here is derived from an EMBL/GenBank/DDBJ whole genome shotgun (WGS) entry which is preliminary data.</text>
</comment>
<feature type="binding site" evidence="2">
    <location>
        <position position="177"/>
    </location>
    <ligand>
        <name>Zn(2+)</name>
        <dbReference type="ChEBI" id="CHEBI:29105"/>
        <label>1</label>
        <note>catalytic</note>
    </ligand>
</feature>